<dbReference type="PANTHER" id="PTHR42878:SF7">
    <property type="entry name" value="SENSOR HISTIDINE KINASE GLRK"/>
    <property type="match status" value="1"/>
</dbReference>
<dbReference type="Pfam" id="PF02518">
    <property type="entry name" value="HATPase_c"/>
    <property type="match status" value="1"/>
</dbReference>
<organism evidence="10 11">
    <name type="scientific">Marivirga lumbricoides</name>
    <dbReference type="NCBI Taxonomy" id="1046115"/>
    <lineage>
        <taxon>Bacteria</taxon>
        <taxon>Pseudomonadati</taxon>
        <taxon>Bacteroidota</taxon>
        <taxon>Cytophagia</taxon>
        <taxon>Cytophagales</taxon>
        <taxon>Marivirgaceae</taxon>
        <taxon>Marivirga</taxon>
    </lineage>
</organism>
<dbReference type="Gene3D" id="1.25.40.10">
    <property type="entry name" value="Tetratricopeptide repeat domain"/>
    <property type="match status" value="1"/>
</dbReference>
<reference evidence="11" key="1">
    <citation type="journal article" date="2019" name="Int. J. Syst. Evol. Microbiol.">
        <title>The Global Catalogue of Microorganisms (GCM) 10K type strain sequencing project: providing services to taxonomists for standard genome sequencing and annotation.</title>
        <authorList>
            <consortium name="The Broad Institute Genomics Platform"/>
            <consortium name="The Broad Institute Genome Sequencing Center for Infectious Disease"/>
            <person name="Wu L."/>
            <person name="Ma J."/>
        </authorList>
    </citation>
    <scope>NUCLEOTIDE SEQUENCE [LARGE SCALE GENOMIC DNA]</scope>
    <source>
        <strain evidence="11">CGMCC 1.10832</strain>
    </source>
</reference>
<dbReference type="SUPFAM" id="SSF55874">
    <property type="entry name" value="ATPase domain of HSP90 chaperone/DNA topoisomerase II/histidine kinase"/>
    <property type="match status" value="1"/>
</dbReference>
<dbReference type="InterPro" id="IPR036097">
    <property type="entry name" value="HisK_dim/P_sf"/>
</dbReference>
<evidence type="ECO:0000259" key="9">
    <source>
        <dbReference type="PROSITE" id="PS50109"/>
    </source>
</evidence>
<dbReference type="SUPFAM" id="SSF48452">
    <property type="entry name" value="TPR-like"/>
    <property type="match status" value="1"/>
</dbReference>
<evidence type="ECO:0000256" key="7">
    <source>
        <dbReference type="ARBA" id="ARBA00023012"/>
    </source>
</evidence>
<dbReference type="PANTHER" id="PTHR42878">
    <property type="entry name" value="TWO-COMPONENT HISTIDINE KINASE"/>
    <property type="match status" value="1"/>
</dbReference>
<dbReference type="InterPro" id="IPR005467">
    <property type="entry name" value="His_kinase_dom"/>
</dbReference>
<keyword evidence="11" id="KW-1185">Reference proteome</keyword>
<feature type="domain" description="Histidine kinase" evidence="9">
    <location>
        <begin position="440"/>
        <end position="650"/>
    </location>
</feature>
<gene>
    <name evidence="10" type="ORF">GCM10011506_35400</name>
</gene>
<comment type="caution">
    <text evidence="10">The sequence shown here is derived from an EMBL/GenBank/DDBJ whole genome shotgun (WGS) entry which is preliminary data.</text>
</comment>
<evidence type="ECO:0000256" key="1">
    <source>
        <dbReference type="ARBA" id="ARBA00000085"/>
    </source>
</evidence>
<keyword evidence="8" id="KW-0472">Membrane</keyword>
<keyword evidence="5 10" id="KW-0418">Kinase</keyword>
<dbReference type="SUPFAM" id="SSF47384">
    <property type="entry name" value="Homodimeric domain of signal transducing histidine kinase"/>
    <property type="match status" value="1"/>
</dbReference>
<keyword evidence="4" id="KW-0547">Nucleotide-binding</keyword>
<evidence type="ECO:0000256" key="4">
    <source>
        <dbReference type="ARBA" id="ARBA00022741"/>
    </source>
</evidence>
<keyword evidence="3" id="KW-0808">Transferase</keyword>
<keyword evidence="6" id="KW-0067">ATP-binding</keyword>
<name>A0ABQ1MTH5_9BACT</name>
<accession>A0ABQ1MTH5</accession>
<dbReference type="InterPro" id="IPR004358">
    <property type="entry name" value="Sig_transdc_His_kin-like_C"/>
</dbReference>
<comment type="catalytic activity">
    <reaction evidence="1">
        <text>ATP + protein L-histidine = ADP + protein N-phospho-L-histidine.</text>
        <dbReference type="EC" id="2.7.13.3"/>
    </reaction>
</comment>
<dbReference type="Gene3D" id="3.30.565.10">
    <property type="entry name" value="Histidine kinase-like ATPase, C-terminal domain"/>
    <property type="match status" value="1"/>
</dbReference>
<keyword evidence="7" id="KW-0902">Two-component regulatory system</keyword>
<evidence type="ECO:0000256" key="2">
    <source>
        <dbReference type="ARBA" id="ARBA00012438"/>
    </source>
</evidence>
<dbReference type="CDD" id="cd00075">
    <property type="entry name" value="HATPase"/>
    <property type="match status" value="1"/>
</dbReference>
<evidence type="ECO:0000313" key="10">
    <source>
        <dbReference type="EMBL" id="GGC46732.1"/>
    </source>
</evidence>
<dbReference type="PRINTS" id="PR00344">
    <property type="entry name" value="BCTRLSENSOR"/>
</dbReference>
<dbReference type="InterPro" id="IPR003594">
    <property type="entry name" value="HATPase_dom"/>
</dbReference>
<dbReference type="PROSITE" id="PS50109">
    <property type="entry name" value="HIS_KIN"/>
    <property type="match status" value="1"/>
</dbReference>
<dbReference type="SMART" id="SM00387">
    <property type="entry name" value="HATPase_c"/>
    <property type="match status" value="1"/>
</dbReference>
<sequence>MLYTIPQISFGQLSYDSLIAIYENQLAKQVDSVEGQMPYKSLVSRFLEEIYRDNEISDGEMADVLVLAAKGEKMKKLDEAAYLLQSTIPWVYEKSVYVAFLHYKLGEYFLNQRKLVLAIEQYLKAAMLFENEDMVKQLAKTYLRISMVNLMGSNEKVGINYSSQGLELMKTVKLINRQDSEIVRSLYSVKGLLQRRMGDYESSLNSTNKAIEFSLAMKDSVITDISYGNKAVNYYNLGKYDEALPLLKRDYDTSLKAEIYYSAFNAGIYMCKIYLKKSNKEALQTKFNEITKIFEEHGISNNNSRIEYYKIGADLALLNNDVQAANEYLIKFMRLDEIRDSVNKGNDIAHLQEKYMLDREINKLELLEKSNQLQATHLKLRTALLIIIALALIIVLWYVFVLRQKNNKIDKLNELLEAKVSERTNSLLAINKELDTYLYRASHDIRRPIRTLLGLNNVSKLNQDKKELEKLFDQVHFTALSMDKMLFKLQMAYDLNNDHPIELVNLKELLNKCLKDMAIEVESFNAKIKIDIAEKAALVRANNALMRIVLENILENAMLYQNHGNPEIEISTDIGKYFFYIHIKDNGYGIPSEYFDKIFTAYFKISNKTQGSGLGLFLAHRAISFLDGEIVIQSQINMGSHFTIKIPVSPK</sequence>
<dbReference type="Proteomes" id="UP000636010">
    <property type="component" value="Unassembled WGS sequence"/>
</dbReference>
<keyword evidence="8" id="KW-0812">Transmembrane</keyword>
<evidence type="ECO:0000256" key="6">
    <source>
        <dbReference type="ARBA" id="ARBA00022840"/>
    </source>
</evidence>
<dbReference type="GO" id="GO:0016301">
    <property type="term" value="F:kinase activity"/>
    <property type="evidence" value="ECO:0007669"/>
    <property type="project" value="UniProtKB-KW"/>
</dbReference>
<dbReference type="InterPro" id="IPR050351">
    <property type="entry name" value="BphY/WalK/GraS-like"/>
</dbReference>
<dbReference type="EMBL" id="BMEC01000012">
    <property type="protein sequence ID" value="GGC46732.1"/>
    <property type="molecule type" value="Genomic_DNA"/>
</dbReference>
<evidence type="ECO:0000313" key="11">
    <source>
        <dbReference type="Proteomes" id="UP000636010"/>
    </source>
</evidence>
<dbReference type="InterPro" id="IPR036890">
    <property type="entry name" value="HATPase_C_sf"/>
</dbReference>
<evidence type="ECO:0000256" key="8">
    <source>
        <dbReference type="SAM" id="Phobius"/>
    </source>
</evidence>
<dbReference type="InterPro" id="IPR011990">
    <property type="entry name" value="TPR-like_helical_dom_sf"/>
</dbReference>
<evidence type="ECO:0000256" key="3">
    <source>
        <dbReference type="ARBA" id="ARBA00022679"/>
    </source>
</evidence>
<keyword evidence="8" id="KW-1133">Transmembrane helix</keyword>
<feature type="transmembrane region" description="Helical" evidence="8">
    <location>
        <begin position="383"/>
        <end position="402"/>
    </location>
</feature>
<protein>
    <recommendedName>
        <fullName evidence="2">histidine kinase</fullName>
        <ecNumber evidence="2">2.7.13.3</ecNumber>
    </recommendedName>
</protein>
<dbReference type="EC" id="2.7.13.3" evidence="2"/>
<evidence type="ECO:0000256" key="5">
    <source>
        <dbReference type="ARBA" id="ARBA00022777"/>
    </source>
</evidence>
<proteinExistence type="predicted"/>